<feature type="region of interest" description="Disordered" evidence="1">
    <location>
        <begin position="30"/>
        <end position="69"/>
    </location>
</feature>
<evidence type="ECO:0000313" key="3">
    <source>
        <dbReference type="Proteomes" id="UP000789508"/>
    </source>
</evidence>
<feature type="non-terminal residue" evidence="2">
    <location>
        <position position="1"/>
    </location>
</feature>
<evidence type="ECO:0000313" key="2">
    <source>
        <dbReference type="EMBL" id="CAG8771558.1"/>
    </source>
</evidence>
<comment type="caution">
    <text evidence="2">The sequence shown here is derived from an EMBL/GenBank/DDBJ whole genome shotgun (WGS) entry which is preliminary data.</text>
</comment>
<protein>
    <submittedName>
        <fullName evidence="2">2349_t:CDS:1</fullName>
    </submittedName>
</protein>
<proteinExistence type="predicted"/>
<accession>A0A9N9JB83</accession>
<keyword evidence="3" id="KW-1185">Reference proteome</keyword>
<feature type="non-terminal residue" evidence="2">
    <location>
        <position position="69"/>
    </location>
</feature>
<reference evidence="2" key="1">
    <citation type="submission" date="2021-06" db="EMBL/GenBank/DDBJ databases">
        <authorList>
            <person name="Kallberg Y."/>
            <person name="Tangrot J."/>
            <person name="Rosling A."/>
        </authorList>
    </citation>
    <scope>NUCLEOTIDE SEQUENCE</scope>
    <source>
        <strain evidence="2">FL130A</strain>
    </source>
</reference>
<evidence type="ECO:0000256" key="1">
    <source>
        <dbReference type="SAM" id="MobiDB-lite"/>
    </source>
</evidence>
<sequence>NESGFYAFEPQPQQLPANESGIYAFEPQPQQLPANESGFKTFQPQQPPTNEIGFNPSTGAPLATLNFAQ</sequence>
<gene>
    <name evidence="2" type="ORF">ALEPTO_LOCUS14165</name>
</gene>
<name>A0A9N9JB83_9GLOM</name>
<dbReference type="EMBL" id="CAJVPS010052798">
    <property type="protein sequence ID" value="CAG8771558.1"/>
    <property type="molecule type" value="Genomic_DNA"/>
</dbReference>
<dbReference type="AlphaFoldDB" id="A0A9N9JB83"/>
<feature type="compositionally biased region" description="Polar residues" evidence="1">
    <location>
        <begin position="30"/>
        <end position="44"/>
    </location>
</feature>
<dbReference type="Proteomes" id="UP000789508">
    <property type="component" value="Unassembled WGS sequence"/>
</dbReference>
<organism evidence="2 3">
    <name type="scientific">Ambispora leptoticha</name>
    <dbReference type="NCBI Taxonomy" id="144679"/>
    <lineage>
        <taxon>Eukaryota</taxon>
        <taxon>Fungi</taxon>
        <taxon>Fungi incertae sedis</taxon>
        <taxon>Mucoromycota</taxon>
        <taxon>Glomeromycotina</taxon>
        <taxon>Glomeromycetes</taxon>
        <taxon>Archaeosporales</taxon>
        <taxon>Ambisporaceae</taxon>
        <taxon>Ambispora</taxon>
    </lineage>
</organism>